<comment type="caution">
    <text evidence="5">The sequence shown here is derived from an EMBL/GenBank/DDBJ whole genome shotgun (WGS) entry which is preliminary data.</text>
</comment>
<dbReference type="Proteomes" id="UP001163046">
    <property type="component" value="Unassembled WGS sequence"/>
</dbReference>
<gene>
    <name evidence="5" type="primary">NCK2_2</name>
    <name evidence="5" type="ORF">OS493_032810</name>
</gene>
<evidence type="ECO:0000313" key="6">
    <source>
        <dbReference type="Proteomes" id="UP001163046"/>
    </source>
</evidence>
<feature type="domain" description="SH3" evidence="4">
    <location>
        <begin position="50"/>
        <end position="108"/>
    </location>
</feature>
<evidence type="ECO:0000259" key="4">
    <source>
        <dbReference type="PROSITE" id="PS50002"/>
    </source>
</evidence>
<evidence type="ECO:0000313" key="5">
    <source>
        <dbReference type="EMBL" id="KAJ7376751.1"/>
    </source>
</evidence>
<dbReference type="InterPro" id="IPR036028">
    <property type="entry name" value="SH3-like_dom_sf"/>
</dbReference>
<dbReference type="Gene3D" id="2.30.30.40">
    <property type="entry name" value="SH3 Domains"/>
    <property type="match status" value="1"/>
</dbReference>
<dbReference type="InterPro" id="IPR051228">
    <property type="entry name" value="NADPH_Oxidase/PX-Domain"/>
</dbReference>
<dbReference type="EMBL" id="MU826391">
    <property type="protein sequence ID" value="KAJ7376751.1"/>
    <property type="molecule type" value="Genomic_DNA"/>
</dbReference>
<proteinExistence type="predicted"/>
<sequence>MKRRSVPLRKKKQRSVSMETQILIVAQKALKIQVRMSPYEEGEEEEEEEFSTEMYCAIETYEVDDEMHLSKGDYVEVLERASAGWWLVQNEDGLKGWAPSNYLCPAPQVNGNTECLVPDEEVRLINKEVCDR</sequence>
<evidence type="ECO:0000256" key="2">
    <source>
        <dbReference type="ARBA" id="ARBA00022737"/>
    </source>
</evidence>
<dbReference type="PANTHER" id="PTHR15706:SF2">
    <property type="entry name" value="SH3 AND PX DOMAIN-CONTAINING PROTEIN 2A"/>
    <property type="match status" value="1"/>
</dbReference>
<name>A0A9X0CV62_9CNID</name>
<dbReference type="GO" id="GO:0016176">
    <property type="term" value="F:superoxide-generating NADPH oxidase activator activity"/>
    <property type="evidence" value="ECO:0007669"/>
    <property type="project" value="TreeGrafter"/>
</dbReference>
<dbReference type="PANTHER" id="PTHR15706">
    <property type="entry name" value="SH3 MULTIPLE DOMAIN"/>
    <property type="match status" value="1"/>
</dbReference>
<accession>A0A9X0CV62</accession>
<dbReference type="GO" id="GO:0005737">
    <property type="term" value="C:cytoplasm"/>
    <property type="evidence" value="ECO:0007669"/>
    <property type="project" value="TreeGrafter"/>
</dbReference>
<dbReference type="PRINTS" id="PR00452">
    <property type="entry name" value="SH3DOMAIN"/>
</dbReference>
<dbReference type="PROSITE" id="PS50002">
    <property type="entry name" value="SH3"/>
    <property type="match status" value="1"/>
</dbReference>
<dbReference type="Pfam" id="PF14604">
    <property type="entry name" value="SH3_9"/>
    <property type="match status" value="1"/>
</dbReference>
<dbReference type="GO" id="GO:0042554">
    <property type="term" value="P:superoxide anion generation"/>
    <property type="evidence" value="ECO:0007669"/>
    <property type="project" value="TreeGrafter"/>
</dbReference>
<keyword evidence="2" id="KW-0677">Repeat</keyword>
<dbReference type="OrthoDB" id="5963859at2759"/>
<protein>
    <submittedName>
        <fullName evidence="5">Cytoplasmic protein nck2</fullName>
    </submittedName>
</protein>
<organism evidence="5 6">
    <name type="scientific">Desmophyllum pertusum</name>
    <dbReference type="NCBI Taxonomy" id="174260"/>
    <lineage>
        <taxon>Eukaryota</taxon>
        <taxon>Metazoa</taxon>
        <taxon>Cnidaria</taxon>
        <taxon>Anthozoa</taxon>
        <taxon>Hexacorallia</taxon>
        <taxon>Scleractinia</taxon>
        <taxon>Caryophylliina</taxon>
        <taxon>Caryophylliidae</taxon>
        <taxon>Desmophyllum</taxon>
    </lineage>
</organism>
<evidence type="ECO:0000256" key="1">
    <source>
        <dbReference type="ARBA" id="ARBA00022443"/>
    </source>
</evidence>
<dbReference type="CDD" id="cd11856">
    <property type="entry name" value="SH3_p47phox_like"/>
    <property type="match status" value="1"/>
</dbReference>
<keyword evidence="6" id="KW-1185">Reference proteome</keyword>
<dbReference type="InterPro" id="IPR001452">
    <property type="entry name" value="SH3_domain"/>
</dbReference>
<dbReference type="SUPFAM" id="SSF50044">
    <property type="entry name" value="SH3-domain"/>
    <property type="match status" value="1"/>
</dbReference>
<keyword evidence="1 3" id="KW-0728">SH3 domain</keyword>
<evidence type="ECO:0000256" key="3">
    <source>
        <dbReference type="PROSITE-ProRule" id="PRU00192"/>
    </source>
</evidence>
<dbReference type="AlphaFoldDB" id="A0A9X0CV62"/>
<dbReference type="SMART" id="SM00326">
    <property type="entry name" value="SH3"/>
    <property type="match status" value="1"/>
</dbReference>
<reference evidence="5" key="1">
    <citation type="submission" date="2023-01" db="EMBL/GenBank/DDBJ databases">
        <title>Genome assembly of the deep-sea coral Lophelia pertusa.</title>
        <authorList>
            <person name="Herrera S."/>
            <person name="Cordes E."/>
        </authorList>
    </citation>
    <scope>NUCLEOTIDE SEQUENCE</scope>
    <source>
        <strain evidence="5">USNM1676648</strain>
        <tissue evidence="5">Polyp</tissue>
    </source>
</reference>